<dbReference type="FunFam" id="2.60.40.10:FF:000049">
    <property type="entry name" value="Leukocyte immunoglobulin-like receptor subfamily B member 1"/>
    <property type="match status" value="3"/>
</dbReference>
<evidence type="ECO:0000256" key="1">
    <source>
        <dbReference type="ARBA" id="ARBA00022729"/>
    </source>
</evidence>
<feature type="compositionally biased region" description="Pro residues" evidence="4">
    <location>
        <begin position="417"/>
        <end position="427"/>
    </location>
</feature>
<sequence>MGGGSTTPILMALLCLGEPWGRRDWAPLPPGLGPERPGDTGASVGEELLGRGDGLSPGSDPSTQGPDQTWSICVERGGAHGDSLPGLCWRPWDQVQAGESPQHPLEALFPLGPVNASHGGTYRCYDSPSSDPYLWSQPSDPLHLQVTGVYREPSLSAQPGSLVLLGDRLTLQCRSDAGFGRFALTKDEGSTPPLRLDGQHSPDFPLGRVSHTRGGRYRCYAAHNLSDAWSAPSAPLDILIAGMYRKPSLSAHPGTSVSWGENVTLQCLSEIVLDTFHLFKEGSLAPAQNLRLQDMVAPLQANFTLSPMTSAHNETYRCYTSQSTSPYVLSNPSDPLQLLISGKEPQTWSSGSWSVQGADLRTALGLPWYLSLLIGVSVAFVLLLLLLLFLLIRQRQRHRALMTKNFGENILSSQTPRPLPSPSPCLSPPQQEAESEGPQDVTYAQLNHVTLRQGTMAPPPSQAGEPPAEPSVYATLAIHQPTKDPEPRD</sequence>
<keyword evidence="1" id="KW-0732">Signal</keyword>
<feature type="region of interest" description="Disordered" evidence="4">
    <location>
        <begin position="410"/>
        <end position="489"/>
    </location>
</feature>
<name>A0A8D1EZD7_PIG</name>
<evidence type="ECO:0000256" key="4">
    <source>
        <dbReference type="SAM" id="MobiDB-lite"/>
    </source>
</evidence>
<accession>A0A8D1EZD7</accession>
<reference evidence="7" key="1">
    <citation type="submission" date="2025-08" db="UniProtKB">
        <authorList>
            <consortium name="Ensembl"/>
        </authorList>
    </citation>
    <scope>IDENTIFICATION</scope>
</reference>
<keyword evidence="2" id="KW-1015">Disulfide bond</keyword>
<dbReference type="PANTHER" id="PTHR11738">
    <property type="entry name" value="MHC CLASS I NK CELL RECEPTOR"/>
    <property type="match status" value="1"/>
</dbReference>
<dbReference type="SUPFAM" id="SSF48726">
    <property type="entry name" value="Immunoglobulin"/>
    <property type="match status" value="3"/>
</dbReference>
<dbReference type="InterPro" id="IPR003599">
    <property type="entry name" value="Ig_sub"/>
</dbReference>
<keyword evidence="3" id="KW-0393">Immunoglobulin domain</keyword>
<evidence type="ECO:0000256" key="3">
    <source>
        <dbReference type="ARBA" id="ARBA00023319"/>
    </source>
</evidence>
<organism evidence="7 8">
    <name type="scientific">Sus scrofa</name>
    <name type="common">Pig</name>
    <dbReference type="NCBI Taxonomy" id="9823"/>
    <lineage>
        <taxon>Eukaryota</taxon>
        <taxon>Metazoa</taxon>
        <taxon>Chordata</taxon>
        <taxon>Craniata</taxon>
        <taxon>Vertebrata</taxon>
        <taxon>Euteleostomi</taxon>
        <taxon>Mammalia</taxon>
        <taxon>Eutheria</taxon>
        <taxon>Laurasiatheria</taxon>
        <taxon>Artiodactyla</taxon>
        <taxon>Suina</taxon>
        <taxon>Suidae</taxon>
        <taxon>Sus</taxon>
    </lineage>
</organism>
<dbReference type="InterPro" id="IPR013783">
    <property type="entry name" value="Ig-like_fold"/>
</dbReference>
<dbReference type="InterPro" id="IPR036179">
    <property type="entry name" value="Ig-like_dom_sf"/>
</dbReference>
<feature type="domain" description="Immunoglobulin" evidence="6">
    <location>
        <begin position="252"/>
        <end position="341"/>
    </location>
</feature>
<dbReference type="PANTHER" id="PTHR11738:SF88">
    <property type="entry name" value="IG-LIKE DOMAIN-CONTAINING PROTEIN"/>
    <property type="match status" value="1"/>
</dbReference>
<evidence type="ECO:0000259" key="6">
    <source>
        <dbReference type="SMART" id="SM00409"/>
    </source>
</evidence>
<evidence type="ECO:0000256" key="2">
    <source>
        <dbReference type="ARBA" id="ARBA00023157"/>
    </source>
</evidence>
<dbReference type="SMART" id="SM00409">
    <property type="entry name" value="IG"/>
    <property type="match status" value="2"/>
</dbReference>
<dbReference type="InterPro" id="IPR050412">
    <property type="entry name" value="Ig-like_Receptors_ImmuneReg"/>
</dbReference>
<keyword evidence="5" id="KW-1133">Transmembrane helix</keyword>
<feature type="compositionally biased region" description="Polar residues" evidence="4">
    <location>
        <begin position="442"/>
        <end position="453"/>
    </location>
</feature>
<evidence type="ECO:0000256" key="5">
    <source>
        <dbReference type="SAM" id="Phobius"/>
    </source>
</evidence>
<protein>
    <recommendedName>
        <fullName evidence="6">Immunoglobulin domain-containing protein</fullName>
    </recommendedName>
</protein>
<dbReference type="AlphaFoldDB" id="A0A8D1EZD7"/>
<keyword evidence="5" id="KW-0812">Transmembrane</keyword>
<feature type="domain" description="Immunoglobulin" evidence="6">
    <location>
        <begin position="158"/>
        <end position="239"/>
    </location>
</feature>
<keyword evidence="5" id="KW-0472">Membrane</keyword>
<dbReference type="Proteomes" id="UP000694722">
    <property type="component" value="Unplaced"/>
</dbReference>
<evidence type="ECO:0000313" key="8">
    <source>
        <dbReference type="Proteomes" id="UP000694722"/>
    </source>
</evidence>
<proteinExistence type="predicted"/>
<feature type="transmembrane region" description="Helical" evidence="5">
    <location>
        <begin position="368"/>
        <end position="392"/>
    </location>
</feature>
<evidence type="ECO:0000313" key="7">
    <source>
        <dbReference type="Ensembl" id="ENSSSCP00040030469.1"/>
    </source>
</evidence>
<feature type="region of interest" description="Disordered" evidence="4">
    <location>
        <begin position="24"/>
        <end position="70"/>
    </location>
</feature>
<feature type="compositionally biased region" description="Polar residues" evidence="4">
    <location>
        <begin position="59"/>
        <end position="70"/>
    </location>
</feature>
<dbReference type="Ensembl" id="ENSSSCT00040071404.1">
    <property type="protein sequence ID" value="ENSSSCP00040030469.1"/>
    <property type="gene ID" value="ENSSSCG00040052820.1"/>
</dbReference>
<dbReference type="Gene3D" id="2.60.40.10">
    <property type="entry name" value="Immunoglobulins"/>
    <property type="match status" value="3"/>
</dbReference>